<dbReference type="RefSeq" id="WP_169096757.1">
    <property type="nucleotide sequence ID" value="NZ_JABBVZ010000007.1"/>
</dbReference>
<accession>A0A7Y0Q0V0</accession>
<comment type="caution">
    <text evidence="2">The sequence shown here is derived from an EMBL/GenBank/DDBJ whole genome shotgun (WGS) entry which is preliminary data.</text>
</comment>
<evidence type="ECO:0000313" key="3">
    <source>
        <dbReference type="Proteomes" id="UP000533476"/>
    </source>
</evidence>
<keyword evidence="3" id="KW-1185">Reference proteome</keyword>
<dbReference type="AlphaFoldDB" id="A0A7Y0Q0V0"/>
<sequence length="118" mass="13307">MPKGRLEPRVPAGHPWATWGRLPQPVTFVVDGIPVEGIPGEPVAMALWAQGVRVLGWNEESGEPRSLFCTIGHCFECRMTIDGKRDQRACLFPVREGLVVERQHRPEELRPLDGMERL</sequence>
<dbReference type="InterPro" id="IPR036010">
    <property type="entry name" value="2Fe-2S_ferredoxin-like_sf"/>
</dbReference>
<protein>
    <submittedName>
        <fullName evidence="2">(2Fe-2S)-binding protein</fullName>
    </submittedName>
</protein>
<evidence type="ECO:0000256" key="1">
    <source>
        <dbReference type="ARBA" id="ARBA00023002"/>
    </source>
</evidence>
<dbReference type="EMBL" id="JABBVZ010000007">
    <property type="protein sequence ID" value="NMP21423.1"/>
    <property type="molecule type" value="Genomic_DNA"/>
</dbReference>
<evidence type="ECO:0000313" key="2">
    <source>
        <dbReference type="EMBL" id="NMP21423.1"/>
    </source>
</evidence>
<dbReference type="SUPFAM" id="SSF54292">
    <property type="entry name" value="2Fe-2S ferredoxin-like"/>
    <property type="match status" value="1"/>
</dbReference>
<keyword evidence="1" id="KW-0560">Oxidoreductase</keyword>
<dbReference type="Pfam" id="PF13510">
    <property type="entry name" value="Fer2_4"/>
    <property type="match status" value="1"/>
</dbReference>
<reference evidence="2 3" key="1">
    <citation type="submission" date="2020-04" db="EMBL/GenBank/DDBJ databases">
        <authorList>
            <person name="Zhang R."/>
            <person name="Schippers A."/>
        </authorList>
    </citation>
    <scope>NUCLEOTIDE SEQUENCE [LARGE SCALE GENOMIC DNA]</scope>
    <source>
        <strain evidence="2 3">DSM 109850</strain>
    </source>
</reference>
<organism evidence="2 3">
    <name type="scientific">Sulfobacillus harzensis</name>
    <dbReference type="NCBI Taxonomy" id="2729629"/>
    <lineage>
        <taxon>Bacteria</taxon>
        <taxon>Bacillati</taxon>
        <taxon>Bacillota</taxon>
        <taxon>Clostridia</taxon>
        <taxon>Eubacteriales</taxon>
        <taxon>Clostridiales Family XVII. Incertae Sedis</taxon>
        <taxon>Sulfobacillus</taxon>
    </lineage>
</organism>
<name>A0A7Y0Q0V0_9FIRM</name>
<dbReference type="Proteomes" id="UP000533476">
    <property type="component" value="Unassembled WGS sequence"/>
</dbReference>
<proteinExistence type="predicted"/>
<dbReference type="GO" id="GO:0016491">
    <property type="term" value="F:oxidoreductase activity"/>
    <property type="evidence" value="ECO:0007669"/>
    <property type="project" value="UniProtKB-KW"/>
</dbReference>
<dbReference type="Gene3D" id="3.10.20.440">
    <property type="entry name" value="2Fe-2S iron-sulphur cluster binding domain, sarcosine oxidase, alpha subunit, N-terminal domain"/>
    <property type="match status" value="1"/>
</dbReference>
<dbReference type="InterPro" id="IPR042204">
    <property type="entry name" value="2Fe-2S-bd_N"/>
</dbReference>
<dbReference type="GO" id="GO:0051536">
    <property type="term" value="F:iron-sulfur cluster binding"/>
    <property type="evidence" value="ECO:0007669"/>
    <property type="project" value="InterPro"/>
</dbReference>
<gene>
    <name evidence="2" type="ORF">HIJ39_03500</name>
</gene>